<accession>A0A938WLB5</accession>
<dbReference type="InterPro" id="IPR003442">
    <property type="entry name" value="T6A_TsaE"/>
</dbReference>
<comment type="subcellular location">
    <subcellularLocation>
        <location evidence="1">Cytoplasm</location>
    </subcellularLocation>
</comment>
<dbReference type="Pfam" id="PF02367">
    <property type="entry name" value="TsaE"/>
    <property type="match status" value="1"/>
</dbReference>
<evidence type="ECO:0000313" key="11">
    <source>
        <dbReference type="EMBL" id="MBM6660847.1"/>
    </source>
</evidence>
<evidence type="ECO:0000256" key="6">
    <source>
        <dbReference type="ARBA" id="ARBA00022723"/>
    </source>
</evidence>
<dbReference type="GO" id="GO:0002949">
    <property type="term" value="P:tRNA threonylcarbamoyladenosine modification"/>
    <property type="evidence" value="ECO:0007669"/>
    <property type="project" value="InterPro"/>
</dbReference>
<dbReference type="PANTHER" id="PTHR33540">
    <property type="entry name" value="TRNA THREONYLCARBAMOYLADENOSINE BIOSYNTHESIS PROTEIN TSAE"/>
    <property type="match status" value="1"/>
</dbReference>
<dbReference type="AlphaFoldDB" id="A0A938WLB5"/>
<dbReference type="NCBIfam" id="TIGR00150">
    <property type="entry name" value="T6A_YjeE"/>
    <property type="match status" value="1"/>
</dbReference>
<proteinExistence type="inferred from homology"/>
<dbReference type="Proteomes" id="UP000764045">
    <property type="component" value="Unassembled WGS sequence"/>
</dbReference>
<keyword evidence="7" id="KW-0547">Nucleotide-binding</keyword>
<keyword evidence="4" id="KW-0963">Cytoplasm</keyword>
<dbReference type="PANTHER" id="PTHR33540:SF2">
    <property type="entry name" value="TRNA THREONYLCARBAMOYLADENOSINE BIOSYNTHESIS PROTEIN TSAE"/>
    <property type="match status" value="1"/>
</dbReference>
<evidence type="ECO:0000256" key="8">
    <source>
        <dbReference type="ARBA" id="ARBA00022840"/>
    </source>
</evidence>
<organism evidence="11 12">
    <name type="scientific">Marseilla massiliensis</name>
    <dbReference type="NCBI Taxonomy" id="1841864"/>
    <lineage>
        <taxon>Bacteria</taxon>
        <taxon>Pseudomonadati</taxon>
        <taxon>Bacteroidota</taxon>
        <taxon>Bacteroidia</taxon>
        <taxon>Bacteroidales</taxon>
        <taxon>Prevotellaceae</taxon>
        <taxon>Marseilla</taxon>
    </lineage>
</organism>
<dbReference type="GO" id="GO:0046872">
    <property type="term" value="F:metal ion binding"/>
    <property type="evidence" value="ECO:0007669"/>
    <property type="project" value="UniProtKB-KW"/>
</dbReference>
<dbReference type="SUPFAM" id="SSF52540">
    <property type="entry name" value="P-loop containing nucleoside triphosphate hydrolases"/>
    <property type="match status" value="1"/>
</dbReference>
<evidence type="ECO:0000256" key="3">
    <source>
        <dbReference type="ARBA" id="ARBA00019010"/>
    </source>
</evidence>
<protein>
    <recommendedName>
        <fullName evidence="3">tRNA threonylcarbamoyladenosine biosynthesis protein TsaE</fullName>
    </recommendedName>
    <alternativeName>
        <fullName evidence="10">t(6)A37 threonylcarbamoyladenosine biosynthesis protein TsaE</fullName>
    </alternativeName>
</protein>
<keyword evidence="9" id="KW-0460">Magnesium</keyword>
<evidence type="ECO:0000256" key="1">
    <source>
        <dbReference type="ARBA" id="ARBA00004496"/>
    </source>
</evidence>
<evidence type="ECO:0000256" key="7">
    <source>
        <dbReference type="ARBA" id="ARBA00022741"/>
    </source>
</evidence>
<dbReference type="GO" id="GO:0005524">
    <property type="term" value="F:ATP binding"/>
    <property type="evidence" value="ECO:0007669"/>
    <property type="project" value="UniProtKB-KW"/>
</dbReference>
<keyword evidence="12" id="KW-1185">Reference proteome</keyword>
<dbReference type="EMBL" id="JACJJL010000004">
    <property type="protein sequence ID" value="MBM6660847.1"/>
    <property type="molecule type" value="Genomic_DNA"/>
</dbReference>
<keyword evidence="5" id="KW-0819">tRNA processing</keyword>
<evidence type="ECO:0000256" key="2">
    <source>
        <dbReference type="ARBA" id="ARBA00007599"/>
    </source>
</evidence>
<sequence>MEIRIDRLEDIRNAARQFVDNMGNGNVFAFYGKMGAGKTTFIKAVCEELGVDDVITSPTFAIVNEYRAEPSGELIYHFDFYRIKKIEEVYDMGYEDYFYSGALCFIEWPELIEELLPGDATCVRIEEKEDGSRTVTF</sequence>
<evidence type="ECO:0000313" key="12">
    <source>
        <dbReference type="Proteomes" id="UP000764045"/>
    </source>
</evidence>
<keyword evidence="8" id="KW-0067">ATP-binding</keyword>
<evidence type="ECO:0000256" key="4">
    <source>
        <dbReference type="ARBA" id="ARBA00022490"/>
    </source>
</evidence>
<name>A0A938WLB5_9BACT</name>
<dbReference type="Gene3D" id="3.40.50.300">
    <property type="entry name" value="P-loop containing nucleotide triphosphate hydrolases"/>
    <property type="match status" value="1"/>
</dbReference>
<dbReference type="InterPro" id="IPR027417">
    <property type="entry name" value="P-loop_NTPase"/>
</dbReference>
<dbReference type="RefSeq" id="WP_205108005.1">
    <property type="nucleotide sequence ID" value="NZ_CAWUJD010000001.1"/>
</dbReference>
<comment type="caution">
    <text evidence="11">The sequence shown here is derived from an EMBL/GenBank/DDBJ whole genome shotgun (WGS) entry which is preliminary data.</text>
</comment>
<keyword evidence="6" id="KW-0479">Metal-binding</keyword>
<dbReference type="GO" id="GO:0005737">
    <property type="term" value="C:cytoplasm"/>
    <property type="evidence" value="ECO:0007669"/>
    <property type="project" value="UniProtKB-SubCell"/>
</dbReference>
<gene>
    <name evidence="11" type="primary">tsaE</name>
    <name evidence="11" type="ORF">H6B30_03605</name>
</gene>
<comment type="similarity">
    <text evidence="2">Belongs to the TsaE family.</text>
</comment>
<evidence type="ECO:0000256" key="5">
    <source>
        <dbReference type="ARBA" id="ARBA00022694"/>
    </source>
</evidence>
<evidence type="ECO:0000256" key="9">
    <source>
        <dbReference type="ARBA" id="ARBA00022842"/>
    </source>
</evidence>
<evidence type="ECO:0000256" key="10">
    <source>
        <dbReference type="ARBA" id="ARBA00032441"/>
    </source>
</evidence>
<reference evidence="11 12" key="1">
    <citation type="journal article" date="2021" name="Sci. Rep.">
        <title>The distribution of antibiotic resistance genes in chicken gut microbiota commensals.</title>
        <authorList>
            <person name="Juricova H."/>
            <person name="Matiasovicova J."/>
            <person name="Kubasova T."/>
            <person name="Cejkova D."/>
            <person name="Rychlik I."/>
        </authorList>
    </citation>
    <scope>NUCLEOTIDE SEQUENCE [LARGE SCALE GENOMIC DNA]</scope>
    <source>
        <strain evidence="11 12">An819</strain>
    </source>
</reference>